<dbReference type="Pfam" id="PF13579">
    <property type="entry name" value="Glyco_trans_4_4"/>
    <property type="match status" value="1"/>
</dbReference>
<dbReference type="PANTHER" id="PTHR12526:SF510">
    <property type="entry name" value="D-INOSITOL 3-PHOSPHATE GLYCOSYLTRANSFERASE"/>
    <property type="match status" value="1"/>
</dbReference>
<sequence length="423" mass="44885">MSSHPAGRPPAILRVMIVANYSADAITSNNRFNDLARRFAARGADVELVTSRFSHARKVPRTDGFGPTPYTLTRLHEPGYARNISPARLRSQAVFAREVTHHLDGLAAPPDLLLAAAPPPAVAAACGRYARRTGCTFAIDVQDLWPEAFAMVARFPRLIGLAFSGMRRLSREAYTSAHRVIGVSRTYTEAAVRDGADPARTRVVLLGTDLGGFDAHADAPMPPLLTAAGPLSPPVIGYAGGLSDSYDLGLVIDALALLHAAPDAPPRPTLLVMGDGARREEFTDRARRAGVDARFTGNLPYAQMARGLAACEIAVNPIVAGSAGSILNKAGDYAAAGLPVVSSQESPEYRELLAAHGAGISCAPGDAPAMAEALGRLLRDPGLRSRLGRGSRRMGEELFDRAVTYEAMIDDLLEAVHETRGRS</sequence>
<reference evidence="4 5" key="1">
    <citation type="submission" date="2024-09" db="EMBL/GenBank/DDBJ databases">
        <authorList>
            <person name="Sun Q."/>
            <person name="Mori K."/>
        </authorList>
    </citation>
    <scope>NUCLEOTIDE SEQUENCE [LARGE SCALE GENOMIC DNA]</scope>
    <source>
        <strain evidence="4 5">CICC 10874</strain>
    </source>
</reference>
<comment type="caution">
    <text evidence="4">The sequence shown here is derived from an EMBL/GenBank/DDBJ whole genome shotgun (WGS) entry which is preliminary data.</text>
</comment>
<dbReference type="InterPro" id="IPR028098">
    <property type="entry name" value="Glyco_trans_4-like_N"/>
</dbReference>
<name>A0ABV6R759_9MICO</name>
<dbReference type="RefSeq" id="WP_376977882.1">
    <property type="nucleotide sequence ID" value="NZ_JBHLSV010000002.1"/>
</dbReference>
<dbReference type="PANTHER" id="PTHR12526">
    <property type="entry name" value="GLYCOSYLTRANSFERASE"/>
    <property type="match status" value="1"/>
</dbReference>
<protein>
    <submittedName>
        <fullName evidence="4">Glycosyltransferase family 4 protein</fullName>
    </submittedName>
</protein>
<evidence type="ECO:0000256" key="1">
    <source>
        <dbReference type="ARBA" id="ARBA00022676"/>
    </source>
</evidence>
<dbReference type="SUPFAM" id="SSF53756">
    <property type="entry name" value="UDP-Glycosyltransferase/glycogen phosphorylase"/>
    <property type="match status" value="1"/>
</dbReference>
<dbReference type="EMBL" id="JBHLSV010000002">
    <property type="protein sequence ID" value="MFC0672806.1"/>
    <property type="molecule type" value="Genomic_DNA"/>
</dbReference>
<evidence type="ECO:0000313" key="4">
    <source>
        <dbReference type="EMBL" id="MFC0672806.1"/>
    </source>
</evidence>
<gene>
    <name evidence="4" type="ORF">ACFFF6_02420</name>
</gene>
<organism evidence="4 5">
    <name type="scientific">Brachybacterium hainanense</name>
    <dbReference type="NCBI Taxonomy" id="1541174"/>
    <lineage>
        <taxon>Bacteria</taxon>
        <taxon>Bacillati</taxon>
        <taxon>Actinomycetota</taxon>
        <taxon>Actinomycetes</taxon>
        <taxon>Micrococcales</taxon>
        <taxon>Dermabacteraceae</taxon>
        <taxon>Brachybacterium</taxon>
    </lineage>
</organism>
<evidence type="ECO:0000256" key="2">
    <source>
        <dbReference type="ARBA" id="ARBA00022679"/>
    </source>
</evidence>
<accession>A0ABV6R759</accession>
<proteinExistence type="predicted"/>
<feature type="domain" description="Glycosyltransferase subfamily 4-like N-terminal" evidence="3">
    <location>
        <begin position="29"/>
        <end position="206"/>
    </location>
</feature>
<keyword evidence="5" id="KW-1185">Reference proteome</keyword>
<evidence type="ECO:0000259" key="3">
    <source>
        <dbReference type="Pfam" id="PF13579"/>
    </source>
</evidence>
<dbReference type="Gene3D" id="3.40.50.2000">
    <property type="entry name" value="Glycogen Phosphorylase B"/>
    <property type="match status" value="2"/>
</dbReference>
<dbReference type="Pfam" id="PF13692">
    <property type="entry name" value="Glyco_trans_1_4"/>
    <property type="match status" value="1"/>
</dbReference>
<keyword evidence="1" id="KW-0328">Glycosyltransferase</keyword>
<dbReference type="Proteomes" id="UP001589793">
    <property type="component" value="Unassembled WGS sequence"/>
</dbReference>
<keyword evidence="2" id="KW-0808">Transferase</keyword>
<evidence type="ECO:0000313" key="5">
    <source>
        <dbReference type="Proteomes" id="UP001589793"/>
    </source>
</evidence>
<dbReference type="CDD" id="cd03794">
    <property type="entry name" value="GT4_WbuB-like"/>
    <property type="match status" value="1"/>
</dbReference>